<dbReference type="InterPro" id="IPR051911">
    <property type="entry name" value="SDR_oxidoreductase"/>
</dbReference>
<sequence>MAGYGRIINISSVAGVIGLKHCAAYSAAKFALEGLSLAVAHEVGQFGIRIAVVSPGFFRTDLLASTNVKYAESSIEDYAAEGTAAAMWSRYDGQQTGDPAKLGEVLVKLGTMENPPKQFMAGGDAVDTVTPVLEAGLEEIRAFDALSRTTDGSF</sequence>
<dbReference type="SUPFAM" id="SSF51735">
    <property type="entry name" value="NAD(P)-binding Rossmann-fold domains"/>
    <property type="match status" value="1"/>
</dbReference>
<keyword evidence="4" id="KW-1185">Reference proteome</keyword>
<dbReference type="GO" id="GO:0016491">
    <property type="term" value="F:oxidoreductase activity"/>
    <property type="evidence" value="ECO:0007669"/>
    <property type="project" value="UniProtKB-KW"/>
</dbReference>
<comment type="similarity">
    <text evidence="1">Belongs to the short-chain dehydrogenases/reductases (SDR) family.</text>
</comment>
<dbReference type="PRINTS" id="PR00080">
    <property type="entry name" value="SDRFAMILY"/>
</dbReference>
<proteinExistence type="inferred from homology"/>
<evidence type="ECO:0000313" key="4">
    <source>
        <dbReference type="Proteomes" id="UP000295238"/>
    </source>
</evidence>
<dbReference type="PANTHER" id="PTHR43976">
    <property type="entry name" value="SHORT CHAIN DEHYDROGENASE"/>
    <property type="match status" value="1"/>
</dbReference>
<comment type="caution">
    <text evidence="3">The sequence shown here is derived from an EMBL/GenBank/DDBJ whole genome shotgun (WGS) entry which is preliminary data.</text>
</comment>
<dbReference type="Proteomes" id="UP000295238">
    <property type="component" value="Unassembled WGS sequence"/>
</dbReference>
<name>A0A4R5UA56_9HYPH</name>
<dbReference type="Gene3D" id="3.40.50.720">
    <property type="entry name" value="NAD(P)-binding Rossmann-like Domain"/>
    <property type="match status" value="1"/>
</dbReference>
<accession>A0A4R5UA56</accession>
<keyword evidence="2" id="KW-0560">Oxidoreductase</keyword>
<protein>
    <submittedName>
        <fullName evidence="3">SDR family NAD(P)-dependent oxidoreductase</fullName>
    </submittedName>
</protein>
<evidence type="ECO:0000256" key="1">
    <source>
        <dbReference type="ARBA" id="ARBA00006484"/>
    </source>
</evidence>
<evidence type="ECO:0000256" key="2">
    <source>
        <dbReference type="ARBA" id="ARBA00023002"/>
    </source>
</evidence>
<dbReference type="OrthoDB" id="9793825at2"/>
<dbReference type="InterPro" id="IPR036291">
    <property type="entry name" value="NAD(P)-bd_dom_sf"/>
</dbReference>
<dbReference type="InterPro" id="IPR002347">
    <property type="entry name" value="SDR_fam"/>
</dbReference>
<evidence type="ECO:0000313" key="3">
    <source>
        <dbReference type="EMBL" id="TDK31286.1"/>
    </source>
</evidence>
<organism evidence="3 4">
    <name type="scientific">Rhizobium deserti</name>
    <dbReference type="NCBI Taxonomy" id="2547961"/>
    <lineage>
        <taxon>Bacteria</taxon>
        <taxon>Pseudomonadati</taxon>
        <taxon>Pseudomonadota</taxon>
        <taxon>Alphaproteobacteria</taxon>
        <taxon>Hyphomicrobiales</taxon>
        <taxon>Rhizobiaceae</taxon>
        <taxon>Rhizobium/Agrobacterium group</taxon>
        <taxon>Rhizobium</taxon>
    </lineage>
</organism>
<dbReference type="EMBL" id="SMTL01000007">
    <property type="protein sequence ID" value="TDK31286.1"/>
    <property type="molecule type" value="Genomic_DNA"/>
</dbReference>
<dbReference type="RefSeq" id="WP_133318002.1">
    <property type="nucleotide sequence ID" value="NZ_SMTL01000007.1"/>
</dbReference>
<dbReference type="InterPro" id="IPR020904">
    <property type="entry name" value="Sc_DH/Rdtase_CS"/>
</dbReference>
<dbReference type="PANTHER" id="PTHR43976:SF16">
    <property type="entry name" value="SHORT-CHAIN DEHYDROGENASE_REDUCTASE FAMILY PROTEIN"/>
    <property type="match status" value="1"/>
</dbReference>
<dbReference type="AlphaFoldDB" id="A0A4R5UA56"/>
<dbReference type="Pfam" id="PF00106">
    <property type="entry name" value="adh_short"/>
    <property type="match status" value="1"/>
</dbReference>
<reference evidence="3 4" key="1">
    <citation type="submission" date="2019-03" db="EMBL/GenBank/DDBJ databases">
        <title>Rhizobium sp. nov., an bacterium isolated from biocrust in Mu Us Desert.</title>
        <authorList>
            <person name="Lixiong L."/>
        </authorList>
    </citation>
    <scope>NUCLEOTIDE SEQUENCE [LARGE SCALE GENOMIC DNA]</scope>
    <source>
        <strain evidence="3 4">SPY-1</strain>
    </source>
</reference>
<dbReference type="PROSITE" id="PS00061">
    <property type="entry name" value="ADH_SHORT"/>
    <property type="match status" value="1"/>
</dbReference>
<gene>
    <name evidence="3" type="ORF">E2F50_20305</name>
</gene>